<keyword evidence="3" id="KW-1185">Reference proteome</keyword>
<organism evidence="2 3">
    <name type="scientific">Pedobacter frigidisoli</name>
    <dbReference type="NCBI Taxonomy" id="2530455"/>
    <lineage>
        <taxon>Bacteria</taxon>
        <taxon>Pseudomonadati</taxon>
        <taxon>Bacteroidota</taxon>
        <taxon>Sphingobacteriia</taxon>
        <taxon>Sphingobacteriales</taxon>
        <taxon>Sphingobacteriaceae</taxon>
        <taxon>Pedobacter</taxon>
    </lineage>
</organism>
<evidence type="ECO:0000259" key="1">
    <source>
        <dbReference type="Pfam" id="PF03432"/>
    </source>
</evidence>
<dbReference type="EMBL" id="SJSN01000010">
    <property type="protein sequence ID" value="TCD07683.1"/>
    <property type="molecule type" value="Genomic_DNA"/>
</dbReference>
<dbReference type="InterPro" id="IPR005094">
    <property type="entry name" value="Endonuclease_MobA/VirD2"/>
</dbReference>
<dbReference type="OrthoDB" id="915634at2"/>
<comment type="caution">
    <text evidence="2">The sequence shown here is derived from an EMBL/GenBank/DDBJ whole genome shotgun (WGS) entry which is preliminary data.</text>
</comment>
<dbReference type="AlphaFoldDB" id="A0A4R0P5H5"/>
<dbReference type="RefSeq" id="WP_131559915.1">
    <property type="nucleotide sequence ID" value="NZ_SJSN01000010.1"/>
</dbReference>
<evidence type="ECO:0000313" key="2">
    <source>
        <dbReference type="EMBL" id="TCD07683.1"/>
    </source>
</evidence>
<sequence>MSRIVLRLFTTARGFPAIAYNMNKVLSGKAQLLHVANLGVLYAFSGPSAADLTHYFGAVSSLNLRSRYDQFHAVLSTRGKRVPPEELLGYAQEWLKGMGYQDQPLLIFFHEDTQNHHLHIVSTDVRIDRSKIADSFDRIRGIRLLNQICGVDEQREFSAEIAPLLSYRVTSIHQLSLVLRERGYHFYQVRGQYVIRKYGITFFRLEAEKLLNGLKGASLDHARIEELHAMLQSGTLIHNPSPIAVYQKVAGNNRKRLIGYRSALSEFLERTRNISICYSLRNGALIGFTLIDHPHKQLIDGAAVMPLNELIRSHHPSPELSSGPYRR</sequence>
<proteinExistence type="predicted"/>
<protein>
    <recommendedName>
        <fullName evidence="1">MobA/VirD2-like nuclease domain-containing protein</fullName>
    </recommendedName>
</protein>
<feature type="domain" description="MobA/VirD2-like nuclease" evidence="1">
    <location>
        <begin position="46"/>
        <end position="149"/>
    </location>
</feature>
<reference evidence="2 3" key="1">
    <citation type="submission" date="2019-02" db="EMBL/GenBank/DDBJ databases">
        <title>Pedobacter sp. RP-3-11 sp. nov., isolated from Arctic soil.</title>
        <authorList>
            <person name="Dahal R.H."/>
        </authorList>
    </citation>
    <scope>NUCLEOTIDE SEQUENCE [LARGE SCALE GENOMIC DNA]</scope>
    <source>
        <strain evidence="2 3">RP-3-11</strain>
    </source>
</reference>
<evidence type="ECO:0000313" key="3">
    <source>
        <dbReference type="Proteomes" id="UP000291485"/>
    </source>
</evidence>
<accession>A0A4R0P5H5</accession>
<dbReference type="Pfam" id="PF03432">
    <property type="entry name" value="Relaxase"/>
    <property type="match status" value="1"/>
</dbReference>
<name>A0A4R0P5H5_9SPHI</name>
<dbReference type="Proteomes" id="UP000291485">
    <property type="component" value="Unassembled WGS sequence"/>
</dbReference>
<gene>
    <name evidence="2" type="ORF">EZ449_14200</name>
</gene>